<gene>
    <name evidence="2" type="ORF">IMZ28_04150</name>
</gene>
<organism evidence="2 3">
    <name type="scientific">Sulfurovum indicum</name>
    <dbReference type="NCBI Taxonomy" id="2779528"/>
    <lineage>
        <taxon>Bacteria</taxon>
        <taxon>Pseudomonadati</taxon>
        <taxon>Campylobacterota</taxon>
        <taxon>Epsilonproteobacteria</taxon>
        <taxon>Campylobacterales</taxon>
        <taxon>Sulfurovaceae</taxon>
        <taxon>Sulfurovum</taxon>
    </lineage>
</organism>
<dbReference type="SMART" id="SM01245">
    <property type="entry name" value="Jag_N"/>
    <property type="match status" value="1"/>
</dbReference>
<dbReference type="Pfam" id="PF18472">
    <property type="entry name" value="HP1451_C"/>
    <property type="match status" value="1"/>
</dbReference>
<keyword evidence="3" id="KW-1185">Reference proteome</keyword>
<proteinExistence type="predicted"/>
<evidence type="ECO:0000313" key="2">
    <source>
        <dbReference type="EMBL" id="QOR62669.1"/>
    </source>
</evidence>
<dbReference type="Proteomes" id="UP000595074">
    <property type="component" value="Chromosome"/>
</dbReference>
<dbReference type="KEGG" id="sinu:IMZ28_04150"/>
<dbReference type="InterPro" id="IPR015946">
    <property type="entry name" value="KH_dom-like_a/b"/>
</dbReference>
<dbReference type="PANTHER" id="PTHR35800">
    <property type="entry name" value="PROTEIN JAG"/>
    <property type="match status" value="1"/>
</dbReference>
<accession>A0A7M1S7H2</accession>
<dbReference type="AlphaFoldDB" id="A0A7M1S7H2"/>
<dbReference type="InterPro" id="IPR038247">
    <property type="entry name" value="Jag_N_dom_sf"/>
</dbReference>
<dbReference type="Gene3D" id="3.30.30.80">
    <property type="entry name" value="probable RNA-binding protein from clostridium symbiosum atcc 14940"/>
    <property type="match status" value="1"/>
</dbReference>
<dbReference type="InterPro" id="IPR032782">
    <property type="entry name" value="KhpB_N"/>
</dbReference>
<evidence type="ECO:0000259" key="1">
    <source>
        <dbReference type="SMART" id="SM01245"/>
    </source>
</evidence>
<name>A0A7M1S7H2_9BACT</name>
<dbReference type="InterPro" id="IPR040977">
    <property type="entry name" value="HP1451_C"/>
</dbReference>
<dbReference type="RefSeq" id="WP_197549487.1">
    <property type="nucleotide sequence ID" value="NZ_CP063164.1"/>
</dbReference>
<feature type="domain" description="RNA-binding protein KhpB N-terminal" evidence="1">
    <location>
        <begin position="3"/>
        <end position="54"/>
    </location>
</feature>
<reference evidence="2 3" key="1">
    <citation type="submission" date="2020-10" db="EMBL/GenBank/DDBJ databases">
        <title>The genome of sulfurovum sp.</title>
        <authorList>
            <person name="Xie S."/>
            <person name="Shao Z."/>
            <person name="Jiang L."/>
        </authorList>
    </citation>
    <scope>NUCLEOTIDE SEQUENCE [LARGE SCALE GENOMIC DNA]</scope>
    <source>
        <strain evidence="2 3">ST-419</strain>
    </source>
</reference>
<dbReference type="Pfam" id="PF14804">
    <property type="entry name" value="Jag_N"/>
    <property type="match status" value="1"/>
</dbReference>
<dbReference type="InterPro" id="IPR039247">
    <property type="entry name" value="KhpB"/>
</dbReference>
<protein>
    <submittedName>
        <fullName evidence="2">Jag N-terminal domain-containing protein</fullName>
    </submittedName>
</protein>
<dbReference type="GO" id="GO:0003723">
    <property type="term" value="F:RNA binding"/>
    <property type="evidence" value="ECO:0007669"/>
    <property type="project" value="InterPro"/>
</dbReference>
<dbReference type="PANTHER" id="PTHR35800:SF1">
    <property type="entry name" value="RNA-BINDING PROTEIN KHPB"/>
    <property type="match status" value="1"/>
</dbReference>
<sequence>MTKVEAPTLEEAYELAATQLSCSVTELQYEVIQYPSKGILGLFKKKAIIVATTKNIPVSSAVPSEDPSLNEATLEEEVASEILSTLKEETPQEEDTERKERAEEKVKVAHDAIVESFFEADTHTEDEVPFVDQALALSIEESLKALFDVSCFDIDVVEVDVVENTALIFIDGEDAALLIGKEGYRYNALSYMIFNWLHTKYQLYIKLEIAEFLTSQQEMIRNYIQPVIENVERYGKGKTRFLDGILVQIALEQLREAFPDKYVAVKTGKSGKKFVVINEFHTKAP</sequence>
<dbReference type="EMBL" id="CP063164">
    <property type="protein sequence ID" value="QOR62669.1"/>
    <property type="molecule type" value="Genomic_DNA"/>
</dbReference>
<dbReference type="Gene3D" id="3.30.1370.180">
    <property type="match status" value="1"/>
</dbReference>
<evidence type="ECO:0000313" key="3">
    <source>
        <dbReference type="Proteomes" id="UP000595074"/>
    </source>
</evidence>
<dbReference type="Gene3D" id="3.30.300.20">
    <property type="match status" value="1"/>
</dbReference>